<reference evidence="2" key="2">
    <citation type="submission" date="2018-03" db="EMBL/GenBank/DDBJ databases">
        <title>The Triticum urartu genome reveals the dynamic nature of wheat genome evolution.</title>
        <authorList>
            <person name="Ling H."/>
            <person name="Ma B."/>
            <person name="Shi X."/>
            <person name="Liu H."/>
            <person name="Dong L."/>
            <person name="Sun H."/>
            <person name="Cao Y."/>
            <person name="Gao Q."/>
            <person name="Zheng S."/>
            <person name="Li Y."/>
            <person name="Yu Y."/>
            <person name="Du H."/>
            <person name="Qi M."/>
            <person name="Li Y."/>
            <person name="Yu H."/>
            <person name="Cui Y."/>
            <person name="Wang N."/>
            <person name="Chen C."/>
            <person name="Wu H."/>
            <person name="Zhao Y."/>
            <person name="Zhang J."/>
            <person name="Li Y."/>
            <person name="Zhou W."/>
            <person name="Zhang B."/>
            <person name="Hu W."/>
            <person name="Eijk M."/>
            <person name="Tang J."/>
            <person name="Witsenboer H."/>
            <person name="Zhao S."/>
            <person name="Li Z."/>
            <person name="Zhang A."/>
            <person name="Wang D."/>
            <person name="Liang C."/>
        </authorList>
    </citation>
    <scope>NUCLEOTIDE SEQUENCE [LARGE SCALE GENOMIC DNA]</scope>
    <source>
        <strain evidence="2">cv. G1812</strain>
    </source>
</reference>
<dbReference type="Gramene" id="TuG1812G0300002413.01.T03">
    <property type="protein sequence ID" value="TuG1812G0300002413.01.T03.cds402572"/>
    <property type="gene ID" value="TuG1812G0300002413.01"/>
</dbReference>
<feature type="region of interest" description="Disordered" evidence="1">
    <location>
        <begin position="1"/>
        <end position="26"/>
    </location>
</feature>
<reference evidence="3" key="1">
    <citation type="journal article" date="2013" name="Nature">
        <title>Draft genome of the wheat A-genome progenitor Triticum urartu.</title>
        <authorList>
            <person name="Ling H.Q."/>
            <person name="Zhao S."/>
            <person name="Liu D."/>
            <person name="Wang J."/>
            <person name="Sun H."/>
            <person name="Zhang C."/>
            <person name="Fan H."/>
            <person name="Li D."/>
            <person name="Dong L."/>
            <person name="Tao Y."/>
            <person name="Gao C."/>
            <person name="Wu H."/>
            <person name="Li Y."/>
            <person name="Cui Y."/>
            <person name="Guo X."/>
            <person name="Zheng S."/>
            <person name="Wang B."/>
            <person name="Yu K."/>
            <person name="Liang Q."/>
            <person name="Yang W."/>
            <person name="Lou X."/>
            <person name="Chen J."/>
            <person name="Feng M."/>
            <person name="Jian J."/>
            <person name="Zhang X."/>
            <person name="Luo G."/>
            <person name="Jiang Y."/>
            <person name="Liu J."/>
            <person name="Wang Z."/>
            <person name="Sha Y."/>
            <person name="Zhang B."/>
            <person name="Wu H."/>
            <person name="Tang D."/>
            <person name="Shen Q."/>
            <person name="Xue P."/>
            <person name="Zou S."/>
            <person name="Wang X."/>
            <person name="Liu X."/>
            <person name="Wang F."/>
            <person name="Yang Y."/>
            <person name="An X."/>
            <person name="Dong Z."/>
            <person name="Zhang K."/>
            <person name="Zhang X."/>
            <person name="Luo M.C."/>
            <person name="Dvorak J."/>
            <person name="Tong Y."/>
            <person name="Wang J."/>
            <person name="Yang H."/>
            <person name="Li Z."/>
            <person name="Wang D."/>
            <person name="Zhang A."/>
            <person name="Wang J."/>
        </authorList>
    </citation>
    <scope>NUCLEOTIDE SEQUENCE</scope>
    <source>
        <strain evidence="3">cv. G1812</strain>
    </source>
</reference>
<feature type="compositionally biased region" description="Low complexity" evidence="1">
    <location>
        <begin position="1"/>
        <end position="14"/>
    </location>
</feature>
<dbReference type="EnsemblPlants" id="TuG1812G0300002413.01.T01">
    <property type="protein sequence ID" value="TuG1812G0300002413.01.T01.cds402572"/>
    <property type="gene ID" value="TuG1812G0300002413.01"/>
</dbReference>
<dbReference type="AlphaFoldDB" id="A0A8R7TUB1"/>
<protein>
    <submittedName>
        <fullName evidence="2">Uncharacterized protein</fullName>
    </submittedName>
</protein>
<proteinExistence type="predicted"/>
<accession>A0A8R7TUB1</accession>
<dbReference type="EnsemblPlants" id="TuG1812G0300002413.01.T04">
    <property type="protein sequence ID" value="TuG1812G0300002413.01.T04.cds402572"/>
    <property type="gene ID" value="TuG1812G0300002413.01"/>
</dbReference>
<name>A0A8R7TUB1_TRIUA</name>
<feature type="compositionally biased region" description="Basic and acidic residues" evidence="1">
    <location>
        <begin position="78"/>
        <end position="93"/>
    </location>
</feature>
<dbReference type="EnsemblPlants" id="TuG1812G0300002413.01.T02">
    <property type="protein sequence ID" value="TuG1812G0300002413.01.T02.cds402572"/>
    <property type="gene ID" value="TuG1812G0300002413.01"/>
</dbReference>
<sequence>MSPPLFSSLASAASSPPPCRRPPPSSYLLLPPLSPVPVAAQTLAPVSLDPRSNRIHSHPLLLIAAAPFLPSAPSSFPDPHHGADLQAKGDEEW</sequence>
<keyword evidence="3" id="KW-1185">Reference proteome</keyword>
<dbReference type="Gramene" id="TuG1812G0300002413.01.T04">
    <property type="protein sequence ID" value="TuG1812G0300002413.01.T04.cds402572"/>
    <property type="gene ID" value="TuG1812G0300002413.01"/>
</dbReference>
<evidence type="ECO:0000313" key="3">
    <source>
        <dbReference type="Proteomes" id="UP000015106"/>
    </source>
</evidence>
<dbReference type="Proteomes" id="UP000015106">
    <property type="component" value="Chromosome 3"/>
</dbReference>
<evidence type="ECO:0000256" key="1">
    <source>
        <dbReference type="SAM" id="MobiDB-lite"/>
    </source>
</evidence>
<evidence type="ECO:0000313" key="2">
    <source>
        <dbReference type="EnsemblPlants" id="TuG1812G0300002413.01.T01.cds402572"/>
    </source>
</evidence>
<dbReference type="Gramene" id="TuG1812G0300002413.01.T02">
    <property type="protein sequence ID" value="TuG1812G0300002413.01.T02.cds402572"/>
    <property type="gene ID" value="TuG1812G0300002413.01"/>
</dbReference>
<dbReference type="EnsemblPlants" id="TuG1812G0300002413.01.T03">
    <property type="protein sequence ID" value="TuG1812G0300002413.01.T03.cds402572"/>
    <property type="gene ID" value="TuG1812G0300002413.01"/>
</dbReference>
<feature type="region of interest" description="Disordered" evidence="1">
    <location>
        <begin position="73"/>
        <end position="93"/>
    </location>
</feature>
<organism evidence="2 3">
    <name type="scientific">Triticum urartu</name>
    <name type="common">Red wild einkorn</name>
    <name type="synonym">Crithodium urartu</name>
    <dbReference type="NCBI Taxonomy" id="4572"/>
    <lineage>
        <taxon>Eukaryota</taxon>
        <taxon>Viridiplantae</taxon>
        <taxon>Streptophyta</taxon>
        <taxon>Embryophyta</taxon>
        <taxon>Tracheophyta</taxon>
        <taxon>Spermatophyta</taxon>
        <taxon>Magnoliopsida</taxon>
        <taxon>Liliopsida</taxon>
        <taxon>Poales</taxon>
        <taxon>Poaceae</taxon>
        <taxon>BOP clade</taxon>
        <taxon>Pooideae</taxon>
        <taxon>Triticodae</taxon>
        <taxon>Triticeae</taxon>
        <taxon>Triticinae</taxon>
        <taxon>Triticum</taxon>
    </lineage>
</organism>
<feature type="compositionally biased region" description="Pro residues" evidence="1">
    <location>
        <begin position="15"/>
        <end position="25"/>
    </location>
</feature>
<reference evidence="2" key="3">
    <citation type="submission" date="2022-06" db="UniProtKB">
        <authorList>
            <consortium name="EnsemblPlants"/>
        </authorList>
    </citation>
    <scope>IDENTIFICATION</scope>
</reference>
<dbReference type="Gramene" id="TuG1812G0300002413.01.T01">
    <property type="protein sequence ID" value="TuG1812G0300002413.01.T01.cds402572"/>
    <property type="gene ID" value="TuG1812G0300002413.01"/>
</dbReference>